<evidence type="ECO:0000256" key="3">
    <source>
        <dbReference type="ARBA" id="ARBA00022801"/>
    </source>
</evidence>
<feature type="active site" description="Charge relay system" evidence="5">
    <location>
        <position position="236"/>
    </location>
</feature>
<evidence type="ECO:0000259" key="6">
    <source>
        <dbReference type="Pfam" id="PF00082"/>
    </source>
</evidence>
<comment type="caution">
    <text evidence="7">The sequence shown here is derived from an EMBL/GenBank/DDBJ whole genome shotgun (WGS) entry which is preliminary data.</text>
</comment>
<dbReference type="Gene3D" id="3.40.50.200">
    <property type="entry name" value="Peptidase S8/S53 domain"/>
    <property type="match status" value="1"/>
</dbReference>
<evidence type="ECO:0000256" key="4">
    <source>
        <dbReference type="ARBA" id="ARBA00022825"/>
    </source>
</evidence>
<evidence type="ECO:0000256" key="1">
    <source>
        <dbReference type="ARBA" id="ARBA00011073"/>
    </source>
</evidence>
<proteinExistence type="inferred from homology"/>
<gene>
    <name evidence="7" type="ORF">Mrose_03561</name>
</gene>
<dbReference type="InterPro" id="IPR023828">
    <property type="entry name" value="Peptidase_S8_Ser-AS"/>
</dbReference>
<feature type="active site" description="Charge relay system" evidence="5">
    <location>
        <position position="57"/>
    </location>
</feature>
<dbReference type="InterPro" id="IPR036852">
    <property type="entry name" value="Peptidase_S8/S53_dom_sf"/>
</dbReference>
<dbReference type="Proteomes" id="UP000265341">
    <property type="component" value="Unassembled WGS sequence"/>
</dbReference>
<organism evidence="7 8">
    <name type="scientific">Calidithermus roseus</name>
    <dbReference type="NCBI Taxonomy" id="1644118"/>
    <lineage>
        <taxon>Bacteria</taxon>
        <taxon>Thermotogati</taxon>
        <taxon>Deinococcota</taxon>
        <taxon>Deinococci</taxon>
        <taxon>Thermales</taxon>
        <taxon>Thermaceae</taxon>
        <taxon>Calidithermus</taxon>
    </lineage>
</organism>
<keyword evidence="4 5" id="KW-0720">Serine protease</keyword>
<dbReference type="GO" id="GO:0006508">
    <property type="term" value="P:proteolysis"/>
    <property type="evidence" value="ECO:0007669"/>
    <property type="project" value="UniProtKB-KW"/>
</dbReference>
<feature type="domain" description="Peptidase S8/S53" evidence="6">
    <location>
        <begin position="2"/>
        <end position="289"/>
    </location>
</feature>
<dbReference type="InterPro" id="IPR000209">
    <property type="entry name" value="Peptidase_S8/S53_dom"/>
</dbReference>
<sequence length="563" mass="56846">MGTGVTIGVVDSDFDRSHPDLCDQPSRSRCVSGYNAFTLRAYAPTDPFQGNPGRDTHGSGSAGMAAALSNNGQFVAGVAGGDGNPASAARLMPITIFGGSSGGYAGDFNVAQAIVWAVNGPDGLPPTDPGDSGDGADILNNSWGGGGYSHLLKDAFDYALLNRVVVVASAGNDYRDAYHLPSGLPGVIAVAATNPHDEKTDFSTYGPWVDISAPGDDVLTTYVNLGSKTWLFGGTSAAGPVVAGAAAAVLQVLRDNGLSPTPYQVMRILQMTADPVAGPPAVTAGMGAGRVNVAKAVRLAKGITTPAALPADGSNITVGVLNKAADAGTDMLGFVPFSSVTLVHAATGKQYHAQIGVGPGALFLGSEPGNYRVLAGGPSQLLLGGSEDPQETVVAAPAGSSPLVILRQQADLYETAGGSGPARNETPGTATDLAGFLGTLLPSFTLSAAFDSNNFAHLGLPEGGPDVDVYAISLAEGTTLHLRAASTYIGGQGKVKLSLVAPDQITVVASDTETAVPASLSFTVGTGQAGTYYVKLEEASGEQGLGYFYRLGVGTNASPAPDF</sequence>
<protein>
    <submittedName>
        <fullName evidence="7">Putative subtilase-type serine protease</fullName>
        <ecNumber evidence="7">3.4.21.-</ecNumber>
    </submittedName>
</protein>
<dbReference type="SUPFAM" id="SSF52743">
    <property type="entry name" value="Subtilisin-like"/>
    <property type="match status" value="1"/>
</dbReference>
<keyword evidence="3 5" id="KW-0378">Hydrolase</keyword>
<evidence type="ECO:0000256" key="2">
    <source>
        <dbReference type="ARBA" id="ARBA00022670"/>
    </source>
</evidence>
<dbReference type="GO" id="GO:0004252">
    <property type="term" value="F:serine-type endopeptidase activity"/>
    <property type="evidence" value="ECO:0007669"/>
    <property type="project" value="UniProtKB-UniRule"/>
</dbReference>
<comment type="similarity">
    <text evidence="1 5">Belongs to the peptidase S8 family.</text>
</comment>
<dbReference type="Gene3D" id="2.60.120.380">
    <property type="match status" value="1"/>
</dbReference>
<dbReference type="PANTHER" id="PTHR43806">
    <property type="entry name" value="PEPTIDASE S8"/>
    <property type="match status" value="1"/>
</dbReference>
<dbReference type="PROSITE" id="PS51892">
    <property type="entry name" value="SUBTILASE"/>
    <property type="match status" value="1"/>
</dbReference>
<dbReference type="Pfam" id="PF00082">
    <property type="entry name" value="Peptidase_S8"/>
    <property type="match status" value="1"/>
</dbReference>
<dbReference type="AlphaFoldDB" id="A0A399EAA3"/>
<evidence type="ECO:0000313" key="8">
    <source>
        <dbReference type="Proteomes" id="UP000265341"/>
    </source>
</evidence>
<name>A0A399EAA3_9DEIN</name>
<accession>A0A399EAA3</accession>
<evidence type="ECO:0000313" key="7">
    <source>
        <dbReference type="EMBL" id="RIH81644.1"/>
    </source>
</evidence>
<dbReference type="InterPro" id="IPR015500">
    <property type="entry name" value="Peptidase_S8_subtilisin-rel"/>
</dbReference>
<reference evidence="7 8" key="1">
    <citation type="submission" date="2018-08" db="EMBL/GenBank/DDBJ databases">
        <title>Meiothermus roseus NBRC 110900 genome sequencing project.</title>
        <authorList>
            <person name="Da Costa M.S."/>
            <person name="Albuquerque L."/>
            <person name="Raposo P."/>
            <person name="Froufe H.J.C."/>
            <person name="Barroso C.S."/>
            <person name="Egas C."/>
        </authorList>
    </citation>
    <scope>NUCLEOTIDE SEQUENCE [LARGE SCALE GENOMIC DNA]</scope>
    <source>
        <strain evidence="7 8">NBRC 110900</strain>
    </source>
</reference>
<dbReference type="PRINTS" id="PR00723">
    <property type="entry name" value="SUBTILISIN"/>
</dbReference>
<dbReference type="EC" id="3.4.21.-" evidence="7"/>
<dbReference type="PROSITE" id="PS00138">
    <property type="entry name" value="SUBTILASE_SER"/>
    <property type="match status" value="1"/>
</dbReference>
<dbReference type="EMBL" id="QWLA01000143">
    <property type="protein sequence ID" value="RIH81644.1"/>
    <property type="molecule type" value="Genomic_DNA"/>
</dbReference>
<dbReference type="InterPro" id="IPR050131">
    <property type="entry name" value="Peptidase_S8_subtilisin-like"/>
</dbReference>
<evidence type="ECO:0000256" key="5">
    <source>
        <dbReference type="PROSITE-ProRule" id="PRU01240"/>
    </source>
</evidence>
<feature type="active site" description="Charge relay system" evidence="5">
    <location>
        <position position="11"/>
    </location>
</feature>
<dbReference type="PANTHER" id="PTHR43806:SF11">
    <property type="entry name" value="CEREVISIN-RELATED"/>
    <property type="match status" value="1"/>
</dbReference>
<keyword evidence="8" id="KW-1185">Reference proteome</keyword>
<keyword evidence="2 5" id="KW-0645">Protease</keyword>